<evidence type="ECO:0000313" key="1">
    <source>
        <dbReference type="EMBL" id="KJH43114.1"/>
    </source>
</evidence>
<dbReference type="OrthoDB" id="410104at2759"/>
<protein>
    <submittedName>
        <fullName evidence="1">Uncharacterized protein</fullName>
    </submittedName>
</protein>
<reference evidence="2" key="2">
    <citation type="journal article" date="2016" name="Sci. Rep.">
        <title>Dictyocaulus viviparus genome, variome and transcriptome elucidate lungworm biology and support future intervention.</title>
        <authorList>
            <person name="McNulty S.N."/>
            <person name="Strube C."/>
            <person name="Rosa B.A."/>
            <person name="Martin J.C."/>
            <person name="Tyagi R."/>
            <person name="Choi Y.J."/>
            <person name="Wang Q."/>
            <person name="Hallsworth Pepin K."/>
            <person name="Zhang X."/>
            <person name="Ozersky P."/>
            <person name="Wilson R.K."/>
            <person name="Sternberg P.W."/>
            <person name="Gasser R.B."/>
            <person name="Mitreva M."/>
        </authorList>
    </citation>
    <scope>NUCLEOTIDE SEQUENCE [LARGE SCALE GENOMIC DNA]</scope>
    <source>
        <strain evidence="2">HannoverDv2000</strain>
    </source>
</reference>
<keyword evidence="2" id="KW-1185">Reference proteome</keyword>
<gene>
    <name evidence="1" type="ORF">DICVIV_10884</name>
</gene>
<proteinExistence type="predicted"/>
<evidence type="ECO:0000313" key="2">
    <source>
        <dbReference type="Proteomes" id="UP000053766"/>
    </source>
</evidence>
<accession>A0A0D8XH87</accession>
<organism evidence="1 2">
    <name type="scientific">Dictyocaulus viviparus</name>
    <name type="common">Bovine lungworm</name>
    <dbReference type="NCBI Taxonomy" id="29172"/>
    <lineage>
        <taxon>Eukaryota</taxon>
        <taxon>Metazoa</taxon>
        <taxon>Ecdysozoa</taxon>
        <taxon>Nematoda</taxon>
        <taxon>Chromadorea</taxon>
        <taxon>Rhabditida</taxon>
        <taxon>Rhabditina</taxon>
        <taxon>Rhabditomorpha</taxon>
        <taxon>Strongyloidea</taxon>
        <taxon>Metastrongylidae</taxon>
        <taxon>Dictyocaulus</taxon>
    </lineage>
</organism>
<dbReference type="AlphaFoldDB" id="A0A0D8XH87"/>
<dbReference type="Proteomes" id="UP000053766">
    <property type="component" value="Unassembled WGS sequence"/>
</dbReference>
<sequence length="75" mass="8810">MDHIHTITRLIEVSREYKKPLCLTFIDFEKAFDSVEKEAITEVLTNRVLPTLYIKVLRELYKNITAKITHSIMTS</sequence>
<dbReference type="EMBL" id="KN716591">
    <property type="protein sequence ID" value="KJH43114.1"/>
    <property type="molecule type" value="Genomic_DNA"/>
</dbReference>
<reference evidence="1 2" key="1">
    <citation type="submission" date="2013-11" db="EMBL/GenBank/DDBJ databases">
        <title>Draft genome of the bovine lungworm Dictyocaulus viviparus.</title>
        <authorList>
            <person name="Mitreva M."/>
        </authorList>
    </citation>
    <scope>NUCLEOTIDE SEQUENCE [LARGE SCALE GENOMIC DNA]</scope>
    <source>
        <strain evidence="1 2">HannoverDv2000</strain>
    </source>
</reference>
<name>A0A0D8XH87_DICVI</name>